<accession>R0HEE6</accession>
<dbReference type="EMBL" id="KB870810">
    <property type="protein sequence ID" value="EOA22138.1"/>
    <property type="molecule type" value="Genomic_DNA"/>
</dbReference>
<dbReference type="PANTHER" id="PTHR31111">
    <property type="entry name" value="BNAA05G37150D PROTEIN-RELATED"/>
    <property type="match status" value="1"/>
</dbReference>
<evidence type="ECO:0000259" key="2">
    <source>
        <dbReference type="Pfam" id="PF08268"/>
    </source>
</evidence>
<dbReference type="NCBIfam" id="TIGR01640">
    <property type="entry name" value="F_box_assoc_1"/>
    <property type="match status" value="1"/>
</dbReference>
<feature type="domain" description="F-box" evidence="1">
    <location>
        <begin position="14"/>
        <end position="47"/>
    </location>
</feature>
<name>R0HEE6_9BRAS</name>
<dbReference type="KEGG" id="crb:17882267"/>
<dbReference type="Pfam" id="PF08268">
    <property type="entry name" value="FBA_3"/>
    <property type="match status" value="1"/>
</dbReference>
<reference evidence="4" key="1">
    <citation type="journal article" date="2013" name="Nat. Genet.">
        <title>The Capsella rubella genome and the genomic consequences of rapid mating system evolution.</title>
        <authorList>
            <person name="Slotte T."/>
            <person name="Hazzouri K.M."/>
            <person name="Agren J.A."/>
            <person name="Koenig D."/>
            <person name="Maumus F."/>
            <person name="Guo Y.L."/>
            <person name="Steige K."/>
            <person name="Platts A.E."/>
            <person name="Escobar J.S."/>
            <person name="Newman L.K."/>
            <person name="Wang W."/>
            <person name="Mandakova T."/>
            <person name="Vello E."/>
            <person name="Smith L.M."/>
            <person name="Henz S.R."/>
            <person name="Steffen J."/>
            <person name="Takuno S."/>
            <person name="Brandvain Y."/>
            <person name="Coop G."/>
            <person name="Andolfatto P."/>
            <person name="Hu T.T."/>
            <person name="Blanchette M."/>
            <person name="Clark R.M."/>
            <person name="Quesneville H."/>
            <person name="Nordborg M."/>
            <person name="Gaut B.S."/>
            <person name="Lysak M.A."/>
            <person name="Jenkins J."/>
            <person name="Grimwood J."/>
            <person name="Chapman J."/>
            <person name="Prochnik S."/>
            <person name="Shu S."/>
            <person name="Rokhsar D."/>
            <person name="Schmutz J."/>
            <person name="Weigel D."/>
            <person name="Wright S.I."/>
        </authorList>
    </citation>
    <scope>NUCLEOTIDE SEQUENCE [LARGE SCALE GENOMIC DNA]</scope>
    <source>
        <strain evidence="4">cv. Monte Gargano</strain>
    </source>
</reference>
<dbReference type="InterPro" id="IPR036047">
    <property type="entry name" value="F-box-like_dom_sf"/>
</dbReference>
<evidence type="ECO:0000313" key="3">
    <source>
        <dbReference type="EMBL" id="EOA22138.1"/>
    </source>
</evidence>
<sequence>MEREEDERISIHMDLVIEILSRMPVKSIMKFKCLSKEFSKIIHSRNFVDSCLSRPSSRSRLLFYFHCYEINTLVFFSAPHRSTCSIIPTRQEMVFRGGVDVSFMCAPVRGLMLCTVGENQHVICNPATRQNLSLPQNNMLWERDNFTKLILGYDPIFDQYKVLSMCGNTNVGPRPYQFFVMTVGKDGNMWRKIQGMPPHLRIVKCCHATGICINGVLYFKAESNTPSHHGPGTTVHVVSFDLNTEMFSLVKSNDRLSWFSKLIDFQGKLAFISHVNKDCTAEFWILENEWSSKVFHLPWTQSYTRDYKRISGSVMGIHDGDIVFLPKYKLGSTWHLSLEKKTVRKVIYEIPSTKPYRSLVFFFGNHVDTTVSL</sequence>
<evidence type="ECO:0000313" key="4">
    <source>
        <dbReference type="Proteomes" id="UP000029121"/>
    </source>
</evidence>
<keyword evidence="4" id="KW-1185">Reference proteome</keyword>
<gene>
    <name evidence="3" type="ORF">CARUB_v10002696mg</name>
</gene>
<dbReference type="AlphaFoldDB" id="R0HEE6"/>
<feature type="domain" description="F-box associated beta-propeller type 3" evidence="2">
    <location>
        <begin position="61"/>
        <end position="367"/>
    </location>
</feature>
<evidence type="ECO:0000259" key="1">
    <source>
        <dbReference type="Pfam" id="PF00646"/>
    </source>
</evidence>
<dbReference type="InterPro" id="IPR001810">
    <property type="entry name" value="F-box_dom"/>
</dbReference>
<dbReference type="InterPro" id="IPR013187">
    <property type="entry name" value="F-box-assoc_dom_typ3"/>
</dbReference>
<proteinExistence type="predicted"/>
<dbReference type="Proteomes" id="UP000029121">
    <property type="component" value="Unassembled WGS sequence"/>
</dbReference>
<dbReference type="PANTHER" id="PTHR31111:SF125">
    <property type="entry name" value="F-BOX PROTEIN CPR30-LIKE"/>
    <property type="match status" value="1"/>
</dbReference>
<organism evidence="3 4">
    <name type="scientific">Capsella rubella</name>
    <dbReference type="NCBI Taxonomy" id="81985"/>
    <lineage>
        <taxon>Eukaryota</taxon>
        <taxon>Viridiplantae</taxon>
        <taxon>Streptophyta</taxon>
        <taxon>Embryophyta</taxon>
        <taxon>Tracheophyta</taxon>
        <taxon>Spermatophyta</taxon>
        <taxon>Magnoliopsida</taxon>
        <taxon>eudicotyledons</taxon>
        <taxon>Gunneridae</taxon>
        <taxon>Pentapetalae</taxon>
        <taxon>rosids</taxon>
        <taxon>malvids</taxon>
        <taxon>Brassicales</taxon>
        <taxon>Brassicaceae</taxon>
        <taxon>Camelineae</taxon>
        <taxon>Capsella</taxon>
    </lineage>
</organism>
<dbReference type="SUPFAM" id="SSF81383">
    <property type="entry name" value="F-box domain"/>
    <property type="match status" value="1"/>
</dbReference>
<dbReference type="Pfam" id="PF00646">
    <property type="entry name" value="F-box"/>
    <property type="match status" value="1"/>
</dbReference>
<dbReference type="OrthoDB" id="1104021at2759"/>
<dbReference type="InterPro" id="IPR017451">
    <property type="entry name" value="F-box-assoc_interact_dom"/>
</dbReference>
<protein>
    <submittedName>
        <fullName evidence="3">Uncharacterized protein</fullName>
    </submittedName>
</protein>